<dbReference type="AlphaFoldDB" id="A0A1Z4JP54"/>
<keyword evidence="3 6" id="KW-0812">Transmembrane</keyword>
<keyword evidence="5 6" id="KW-0472">Membrane</keyword>
<evidence type="ECO:0000256" key="5">
    <source>
        <dbReference type="ARBA" id="ARBA00023136"/>
    </source>
</evidence>
<dbReference type="SUPFAM" id="SSF54523">
    <property type="entry name" value="Pili subunits"/>
    <property type="match status" value="1"/>
</dbReference>
<dbReference type="Pfam" id="PF07963">
    <property type="entry name" value="N_methyl"/>
    <property type="match status" value="1"/>
</dbReference>
<protein>
    <submittedName>
        <fullName evidence="7">General secretion pathway protein H</fullName>
    </submittedName>
</protein>
<organism evidence="7 8">
    <name type="scientific">Leptolyngbya boryana NIES-2135</name>
    <dbReference type="NCBI Taxonomy" id="1973484"/>
    <lineage>
        <taxon>Bacteria</taxon>
        <taxon>Bacillati</taxon>
        <taxon>Cyanobacteriota</taxon>
        <taxon>Cyanophyceae</taxon>
        <taxon>Leptolyngbyales</taxon>
        <taxon>Leptolyngbyaceae</taxon>
        <taxon>Leptolyngbya group</taxon>
        <taxon>Leptolyngbya</taxon>
    </lineage>
</organism>
<dbReference type="PANTHER" id="PTHR30093">
    <property type="entry name" value="GENERAL SECRETION PATHWAY PROTEIN G"/>
    <property type="match status" value="1"/>
</dbReference>
<dbReference type="InterPro" id="IPR031975">
    <property type="entry name" value="Pilin_GH"/>
</dbReference>
<dbReference type="Proteomes" id="UP000217895">
    <property type="component" value="Chromosome"/>
</dbReference>
<keyword evidence="2" id="KW-0488">Methylation</keyword>
<evidence type="ECO:0000256" key="6">
    <source>
        <dbReference type="SAM" id="Phobius"/>
    </source>
</evidence>
<dbReference type="SMR" id="A0A1Z4JP54"/>
<keyword evidence="4 6" id="KW-1133">Transmembrane helix</keyword>
<dbReference type="PROSITE" id="PS00409">
    <property type="entry name" value="PROKAR_NTER_METHYL"/>
    <property type="match status" value="1"/>
</dbReference>
<dbReference type="GO" id="GO:0016020">
    <property type="term" value="C:membrane"/>
    <property type="evidence" value="ECO:0007669"/>
    <property type="project" value="UniProtKB-SubCell"/>
</dbReference>
<dbReference type="InterPro" id="IPR012902">
    <property type="entry name" value="N_methyl_site"/>
</dbReference>
<comment type="subcellular location">
    <subcellularLocation>
        <location evidence="1">Membrane</location>
        <topology evidence="1">Single-pass membrane protein</topology>
    </subcellularLocation>
</comment>
<feature type="transmembrane region" description="Helical" evidence="6">
    <location>
        <begin position="21"/>
        <end position="46"/>
    </location>
</feature>
<evidence type="ECO:0000256" key="1">
    <source>
        <dbReference type="ARBA" id="ARBA00004167"/>
    </source>
</evidence>
<evidence type="ECO:0000256" key="2">
    <source>
        <dbReference type="ARBA" id="ARBA00022481"/>
    </source>
</evidence>
<evidence type="ECO:0000256" key="4">
    <source>
        <dbReference type="ARBA" id="ARBA00022989"/>
    </source>
</evidence>
<dbReference type="InterPro" id="IPR045584">
    <property type="entry name" value="Pilin-like"/>
</dbReference>
<dbReference type="NCBIfam" id="TIGR02532">
    <property type="entry name" value="IV_pilin_GFxxxE"/>
    <property type="match status" value="1"/>
</dbReference>
<keyword evidence="8" id="KW-1185">Reference proteome</keyword>
<proteinExistence type="predicted"/>
<dbReference type="Gene3D" id="3.30.700.10">
    <property type="entry name" value="Glycoprotein, Type 4 Pilin"/>
    <property type="match status" value="1"/>
</dbReference>
<accession>A0A1Z4JP54</accession>
<evidence type="ECO:0000313" key="7">
    <source>
        <dbReference type="EMBL" id="BAY58437.1"/>
    </source>
</evidence>
<reference evidence="7 8" key="1">
    <citation type="submission" date="2017-06" db="EMBL/GenBank/DDBJ databases">
        <title>Genome sequencing of cyanobaciteial culture collection at National Institute for Environmental Studies (NIES).</title>
        <authorList>
            <person name="Hirose Y."/>
            <person name="Shimura Y."/>
            <person name="Fujisawa T."/>
            <person name="Nakamura Y."/>
            <person name="Kawachi M."/>
        </authorList>
    </citation>
    <scope>NUCLEOTIDE SEQUENCE [LARGE SCALE GENOMIC DNA]</scope>
    <source>
        <strain evidence="7 8">NIES-2135</strain>
    </source>
</reference>
<sequence>MKSELKAKFLTHLLSKKKDGGFTLIELLVVIIIIGILSAIALPSFLNQANKGKQSEAKTYVGTLVRTQQAFYLEKSAFATDLTKLSKPIASETENYLYATGGGTTTTSLSTGTSKKDPLRSYGGTVFVETDATTSETNTTAVLCESDAPTKTALAAATNVTTCAAGSSVIK</sequence>
<dbReference type="PANTHER" id="PTHR30093:SF44">
    <property type="entry name" value="TYPE II SECRETION SYSTEM CORE PROTEIN G"/>
    <property type="match status" value="1"/>
</dbReference>
<dbReference type="EMBL" id="AP018203">
    <property type="protein sequence ID" value="BAY58437.1"/>
    <property type="molecule type" value="Genomic_DNA"/>
</dbReference>
<dbReference type="Pfam" id="PF16734">
    <property type="entry name" value="Pilin_GH"/>
    <property type="match status" value="1"/>
</dbReference>
<gene>
    <name evidence="7" type="ORF">NIES2135_53100</name>
</gene>
<evidence type="ECO:0000256" key="3">
    <source>
        <dbReference type="ARBA" id="ARBA00022692"/>
    </source>
</evidence>
<name>A0A1Z4JP54_LEPBY</name>
<evidence type="ECO:0000313" key="8">
    <source>
        <dbReference type="Proteomes" id="UP000217895"/>
    </source>
</evidence>